<evidence type="ECO:0000259" key="1">
    <source>
        <dbReference type="Pfam" id="PF07883"/>
    </source>
</evidence>
<dbReference type="AlphaFoldDB" id="A0A1Y0D851"/>
<proteinExistence type="predicted"/>
<evidence type="ECO:0000313" key="2">
    <source>
        <dbReference type="EMBL" id="ART83751.1"/>
    </source>
</evidence>
<protein>
    <submittedName>
        <fullName evidence="2">Cupin</fullName>
    </submittedName>
</protein>
<name>A0A1Y0D851_9GAMM</name>
<evidence type="ECO:0000313" key="3">
    <source>
        <dbReference type="Proteomes" id="UP000243937"/>
    </source>
</evidence>
<dbReference type="Gene3D" id="2.60.120.10">
    <property type="entry name" value="Jelly Rolls"/>
    <property type="match status" value="1"/>
</dbReference>
<dbReference type="OrthoDB" id="9798585at2"/>
<dbReference type="Proteomes" id="UP000243937">
    <property type="component" value="Chromosome"/>
</dbReference>
<dbReference type="SUPFAM" id="SSF51182">
    <property type="entry name" value="RmlC-like cupins"/>
    <property type="match status" value="1"/>
</dbReference>
<sequence length="109" mass="12384">MHNMFDNIPADLTHEHFLDLLNTPNVRIERILSKGHSSPEQGWYDQEQDEWVLMLQGEGSLVFADGQAVTLNVGDFLHIPAHTLHKVSHAKPDDLTVWLAIFFQHADSS</sequence>
<keyword evidence="3" id="KW-1185">Reference proteome</keyword>
<reference evidence="2 3" key="1">
    <citation type="journal article" date="2014" name="Int. J. Syst. Evol. Microbiol.">
        <title>Oceanisphaera profunda sp. nov., a marine bacterium isolated from deep-sea sediment, and emended description of the genus Oceanisphaera.</title>
        <authorList>
            <person name="Xu Z."/>
            <person name="Zhang X.Y."/>
            <person name="Su H.N."/>
            <person name="Yu Z.C."/>
            <person name="Liu C."/>
            <person name="Li H."/>
            <person name="Chen X.L."/>
            <person name="Song X.Y."/>
            <person name="Xie B.B."/>
            <person name="Qin Q.L."/>
            <person name="Zhou B.C."/>
            <person name="Shi M."/>
            <person name="Huang Y."/>
            <person name="Zhang Y.Z."/>
        </authorList>
    </citation>
    <scope>NUCLEOTIDE SEQUENCE [LARGE SCALE GENOMIC DNA]</scope>
    <source>
        <strain evidence="2 3">SM1222</strain>
    </source>
</reference>
<dbReference type="InterPro" id="IPR013096">
    <property type="entry name" value="Cupin_2"/>
</dbReference>
<accession>A0A1Y0D851</accession>
<dbReference type="RefSeq" id="WP_087038427.1">
    <property type="nucleotide sequence ID" value="NZ_CP021377.1"/>
</dbReference>
<dbReference type="EMBL" id="CP021377">
    <property type="protein sequence ID" value="ART83751.1"/>
    <property type="molecule type" value="Genomic_DNA"/>
</dbReference>
<dbReference type="Pfam" id="PF07883">
    <property type="entry name" value="Cupin_2"/>
    <property type="match status" value="1"/>
</dbReference>
<gene>
    <name evidence="2" type="ORF">CBP31_14825</name>
</gene>
<dbReference type="KEGG" id="opf:CBP31_14825"/>
<organism evidence="2 3">
    <name type="scientific">Oceanisphaera profunda</name>
    <dbReference type="NCBI Taxonomy" id="1416627"/>
    <lineage>
        <taxon>Bacteria</taxon>
        <taxon>Pseudomonadati</taxon>
        <taxon>Pseudomonadota</taxon>
        <taxon>Gammaproteobacteria</taxon>
        <taxon>Aeromonadales</taxon>
        <taxon>Aeromonadaceae</taxon>
        <taxon>Oceanisphaera</taxon>
    </lineage>
</organism>
<dbReference type="CDD" id="cd06981">
    <property type="entry name" value="cupin_reut_a1446"/>
    <property type="match status" value="1"/>
</dbReference>
<dbReference type="InterPro" id="IPR014710">
    <property type="entry name" value="RmlC-like_jellyroll"/>
</dbReference>
<dbReference type="InterPro" id="IPR011051">
    <property type="entry name" value="RmlC_Cupin_sf"/>
</dbReference>
<feature type="domain" description="Cupin type-2" evidence="1">
    <location>
        <begin position="43"/>
        <end position="101"/>
    </location>
</feature>